<feature type="compositionally biased region" description="Polar residues" evidence="1">
    <location>
        <begin position="26"/>
        <end position="36"/>
    </location>
</feature>
<accession>K0KRM3</accession>
<protein>
    <submittedName>
        <fullName evidence="2">Uncharacterized protein</fullName>
    </submittedName>
</protein>
<name>K0KRM3_WICCF</name>
<keyword evidence="3" id="KW-1185">Reference proteome</keyword>
<dbReference type="AlphaFoldDB" id="K0KRM3"/>
<feature type="compositionally biased region" description="Basic residues" evidence="1">
    <location>
        <begin position="97"/>
        <end position="131"/>
    </location>
</feature>
<feature type="compositionally biased region" description="Polar residues" evidence="1">
    <location>
        <begin position="358"/>
        <end position="375"/>
    </location>
</feature>
<evidence type="ECO:0000313" key="2">
    <source>
        <dbReference type="EMBL" id="CCH43959.1"/>
    </source>
</evidence>
<comment type="caution">
    <text evidence="2">The sequence shown here is derived from an EMBL/GenBank/DDBJ whole genome shotgun (WGS) entry which is preliminary data.</text>
</comment>
<gene>
    <name evidence="2" type="ORF">BN7_3514</name>
</gene>
<feature type="region of interest" description="Disordered" evidence="1">
    <location>
        <begin position="26"/>
        <end position="47"/>
    </location>
</feature>
<organism evidence="2 3">
    <name type="scientific">Wickerhamomyces ciferrii (strain ATCC 14091 / BCRC 22168 / CBS 111 / JCM 3599 / NBRC 0793 / NRRL Y-1031 F-60-10)</name>
    <name type="common">Yeast</name>
    <name type="synonym">Pichia ciferrii</name>
    <dbReference type="NCBI Taxonomy" id="1206466"/>
    <lineage>
        <taxon>Eukaryota</taxon>
        <taxon>Fungi</taxon>
        <taxon>Dikarya</taxon>
        <taxon>Ascomycota</taxon>
        <taxon>Saccharomycotina</taxon>
        <taxon>Saccharomycetes</taxon>
        <taxon>Phaffomycetales</taxon>
        <taxon>Wickerhamomycetaceae</taxon>
        <taxon>Wickerhamomyces</taxon>
    </lineage>
</organism>
<reference evidence="2 3" key="1">
    <citation type="journal article" date="2012" name="Eukaryot. Cell">
        <title>Draft genome sequence of Wickerhamomyces ciferrii NRRL Y-1031 F-60-10.</title>
        <authorList>
            <person name="Schneider J."/>
            <person name="Andrea H."/>
            <person name="Blom J."/>
            <person name="Jaenicke S."/>
            <person name="Ruckert C."/>
            <person name="Schorsch C."/>
            <person name="Szczepanowski R."/>
            <person name="Farwick M."/>
            <person name="Goesmann A."/>
            <person name="Puhler A."/>
            <person name="Schaffer S."/>
            <person name="Tauch A."/>
            <person name="Kohler T."/>
            <person name="Brinkrolf K."/>
        </authorList>
    </citation>
    <scope>NUCLEOTIDE SEQUENCE [LARGE SCALE GENOMIC DNA]</scope>
    <source>
        <strain evidence="3">ATCC 14091 / BCRC 22168 / CBS 111 / JCM 3599 / NBRC 0793 / NRRL Y-1031 F-60-10</strain>
    </source>
</reference>
<feature type="compositionally biased region" description="Basic and acidic residues" evidence="1">
    <location>
        <begin position="324"/>
        <end position="336"/>
    </location>
</feature>
<proteinExistence type="predicted"/>
<dbReference type="EMBL" id="CAIF01000097">
    <property type="protein sequence ID" value="CCH43959.1"/>
    <property type="molecule type" value="Genomic_DNA"/>
</dbReference>
<feature type="compositionally biased region" description="Basic and acidic residues" evidence="1">
    <location>
        <begin position="387"/>
        <end position="397"/>
    </location>
</feature>
<evidence type="ECO:0000313" key="3">
    <source>
        <dbReference type="Proteomes" id="UP000009328"/>
    </source>
</evidence>
<feature type="region of interest" description="Disordered" evidence="1">
    <location>
        <begin position="324"/>
        <end position="343"/>
    </location>
</feature>
<feature type="region of interest" description="Disordered" evidence="1">
    <location>
        <begin position="349"/>
        <end position="437"/>
    </location>
</feature>
<evidence type="ECO:0000256" key="1">
    <source>
        <dbReference type="SAM" id="MobiDB-lite"/>
    </source>
</evidence>
<feature type="compositionally biased region" description="Basic residues" evidence="1">
    <location>
        <begin position="428"/>
        <end position="437"/>
    </location>
</feature>
<sequence>MFYSRRKKFSVYKDYFANDVLLSDVTFNQQESTPKQRGSKVKTAGRDGDEEIEDIFTLGDITNVADHVVTTRNQSPLKKVDEKDKKKIEDPPYKVVKPQRSKSRSRSGSRSTSRGKKDKKLSTKSRKKKEKKKLEPRPTVFDTMPKAKAKSVLDTNVELEVTKDGLNDTLMEEFEDDAHAFEIGPKSNSSLEIEDVPFILTKSSIPSLQLSEFYQPPQSTSTPFNNTFQGFGTLKPLTPRTSTPLPVRPLGYSTPLFHFSPDDIDLDENSLSDLSIYGGSISRIIGNDSPLSNKNTGDDGLFGNINSLSYKLKNSISLKESDKVYNDVDMSDPPRDDMDEDESINDFNISEDKHMDSSHNSSNVTEAGTISTLPNKSILKPPNSSSDKPKKNVRIDESTLYTSLHDDSKPQVTRFKRKAENDVGNSKSNKKEKNHNKAQFKYDELLALCGKGKDPLDLISK</sequence>
<dbReference type="InParanoid" id="K0KRM3"/>
<feature type="compositionally biased region" description="Basic and acidic residues" evidence="1">
    <location>
        <begin position="78"/>
        <end position="92"/>
    </location>
</feature>
<feature type="region of interest" description="Disordered" evidence="1">
    <location>
        <begin position="73"/>
        <end position="140"/>
    </location>
</feature>
<dbReference type="Proteomes" id="UP000009328">
    <property type="component" value="Unassembled WGS sequence"/>
</dbReference>
<dbReference type="HOGENOM" id="CLU_593402_0_0_1"/>